<dbReference type="HOGENOM" id="CLU_000288_6_8_1"/>
<dbReference type="STRING" id="685588.A0A067SEF4"/>
<dbReference type="Pfam" id="PF24883">
    <property type="entry name" value="NPHP3_N"/>
    <property type="match status" value="1"/>
</dbReference>
<dbReference type="AlphaFoldDB" id="A0A067SEF4"/>
<feature type="non-terminal residue" evidence="3">
    <location>
        <position position="124"/>
    </location>
</feature>
<keyword evidence="1" id="KW-0677">Repeat</keyword>
<gene>
    <name evidence="3" type="ORF">GALMADRAFT_77693</name>
</gene>
<evidence type="ECO:0000259" key="2">
    <source>
        <dbReference type="Pfam" id="PF24883"/>
    </source>
</evidence>
<dbReference type="InterPro" id="IPR056884">
    <property type="entry name" value="NPHP3-like_N"/>
</dbReference>
<name>A0A067SEF4_GALM3</name>
<evidence type="ECO:0000313" key="3">
    <source>
        <dbReference type="EMBL" id="KDR69315.1"/>
    </source>
</evidence>
<accession>A0A067SEF4</accession>
<proteinExistence type="predicted"/>
<keyword evidence="4" id="KW-1185">Reference proteome</keyword>
<protein>
    <recommendedName>
        <fullName evidence="2">Nephrocystin 3-like N-terminal domain-containing protein</fullName>
    </recommendedName>
</protein>
<dbReference type="EMBL" id="KL142403">
    <property type="protein sequence ID" value="KDR69315.1"/>
    <property type="molecule type" value="Genomic_DNA"/>
</dbReference>
<dbReference type="Proteomes" id="UP000027222">
    <property type="component" value="Unassembled WGS sequence"/>
</dbReference>
<organism evidence="3 4">
    <name type="scientific">Galerina marginata (strain CBS 339.88)</name>
    <dbReference type="NCBI Taxonomy" id="685588"/>
    <lineage>
        <taxon>Eukaryota</taxon>
        <taxon>Fungi</taxon>
        <taxon>Dikarya</taxon>
        <taxon>Basidiomycota</taxon>
        <taxon>Agaricomycotina</taxon>
        <taxon>Agaricomycetes</taxon>
        <taxon>Agaricomycetidae</taxon>
        <taxon>Agaricales</taxon>
        <taxon>Agaricineae</taxon>
        <taxon>Strophariaceae</taxon>
        <taxon>Galerina</taxon>
    </lineage>
</organism>
<sequence>MFPVLWLKGSNVSGKSSLAKSLTEICRASRRLGGSFIFRKETDGRDEGIYLFSTIAYQLALNVPGLLEPIDSAMSRDPLLATKPVEVQFQSLIVKPFQNSFSPLRTSVIIIDSLEECRGPETQQ</sequence>
<evidence type="ECO:0000313" key="4">
    <source>
        <dbReference type="Proteomes" id="UP000027222"/>
    </source>
</evidence>
<feature type="domain" description="Nephrocystin 3-like N-terminal" evidence="2">
    <location>
        <begin position="4"/>
        <end position="120"/>
    </location>
</feature>
<reference evidence="4" key="1">
    <citation type="journal article" date="2014" name="Proc. Natl. Acad. Sci. U.S.A.">
        <title>Extensive sampling of basidiomycete genomes demonstrates inadequacy of the white-rot/brown-rot paradigm for wood decay fungi.</title>
        <authorList>
            <person name="Riley R."/>
            <person name="Salamov A.A."/>
            <person name="Brown D.W."/>
            <person name="Nagy L.G."/>
            <person name="Floudas D."/>
            <person name="Held B.W."/>
            <person name="Levasseur A."/>
            <person name="Lombard V."/>
            <person name="Morin E."/>
            <person name="Otillar R."/>
            <person name="Lindquist E.A."/>
            <person name="Sun H."/>
            <person name="LaButti K.M."/>
            <person name="Schmutz J."/>
            <person name="Jabbour D."/>
            <person name="Luo H."/>
            <person name="Baker S.E."/>
            <person name="Pisabarro A.G."/>
            <person name="Walton J.D."/>
            <person name="Blanchette R.A."/>
            <person name="Henrissat B."/>
            <person name="Martin F."/>
            <person name="Cullen D."/>
            <person name="Hibbett D.S."/>
            <person name="Grigoriev I.V."/>
        </authorList>
    </citation>
    <scope>NUCLEOTIDE SEQUENCE [LARGE SCALE GENOMIC DNA]</scope>
    <source>
        <strain evidence="4">CBS 339.88</strain>
    </source>
</reference>
<dbReference type="OrthoDB" id="5106486at2759"/>
<evidence type="ECO:0000256" key="1">
    <source>
        <dbReference type="ARBA" id="ARBA00022737"/>
    </source>
</evidence>